<dbReference type="InterPro" id="IPR006439">
    <property type="entry name" value="HAD-SF_hydro_IA"/>
</dbReference>
<proteinExistence type="predicted"/>
<accession>K9XY60</accession>
<dbReference type="PATRIC" id="fig|111780.3.peg.4140"/>
<dbReference type="RefSeq" id="WP_015195132.1">
    <property type="nucleotide sequence ID" value="NC_019748.1"/>
</dbReference>
<dbReference type="STRING" id="111780.Sta7437_3991"/>
<dbReference type="EMBL" id="CP003653">
    <property type="protein sequence ID" value="AFZ37473.1"/>
    <property type="molecule type" value="Genomic_DNA"/>
</dbReference>
<dbReference type="InterPro" id="IPR050155">
    <property type="entry name" value="HAD-like_hydrolase_sf"/>
</dbReference>
<keyword evidence="2" id="KW-1185">Reference proteome</keyword>
<dbReference type="GO" id="GO:0005829">
    <property type="term" value="C:cytosol"/>
    <property type="evidence" value="ECO:0007669"/>
    <property type="project" value="TreeGrafter"/>
</dbReference>
<sequence>MVTIKCCDRAWNNIQAIIFDKDGTLEDSHNFLRELGITRARIIDAQIPGIGEPLLMAFGIDNNFLDPTGLMAVGSRQENEIAAAAYIAETGCSWFKSKQIAANAFVEADRYCQKTAVNAPLFPGSLELIKLLSQVGLKLGILSADSTAKVEEFVKIHQLSDYIQLAMGTDRGLTKPDPQLFIQACQKLEVEPSCTVMIGDSQGDIIMAQAAGAAGTIGIAWNGFEATHLKKADVAITKCLAGSEIGCWEQIQVLH</sequence>
<evidence type="ECO:0000313" key="2">
    <source>
        <dbReference type="Proteomes" id="UP000010473"/>
    </source>
</evidence>
<dbReference type="NCBIfam" id="TIGR01549">
    <property type="entry name" value="HAD-SF-IA-v1"/>
    <property type="match status" value="1"/>
</dbReference>
<dbReference type="eggNOG" id="COG0546">
    <property type="taxonomic scope" value="Bacteria"/>
</dbReference>
<dbReference type="Proteomes" id="UP000010473">
    <property type="component" value="Chromosome"/>
</dbReference>
<dbReference type="Gene3D" id="1.10.150.240">
    <property type="entry name" value="Putative phosphatase, domain 2"/>
    <property type="match status" value="1"/>
</dbReference>
<organism evidence="1 2">
    <name type="scientific">Stanieria cyanosphaera (strain ATCC 29371 / PCC 7437)</name>
    <dbReference type="NCBI Taxonomy" id="111780"/>
    <lineage>
        <taxon>Bacteria</taxon>
        <taxon>Bacillati</taxon>
        <taxon>Cyanobacteriota</taxon>
        <taxon>Cyanophyceae</taxon>
        <taxon>Pleurocapsales</taxon>
        <taxon>Dermocarpellaceae</taxon>
        <taxon>Stanieria</taxon>
    </lineage>
</organism>
<name>K9XY60_STAC7</name>
<dbReference type="NCBIfam" id="TIGR01509">
    <property type="entry name" value="HAD-SF-IA-v3"/>
    <property type="match status" value="1"/>
</dbReference>
<reference evidence="2" key="1">
    <citation type="journal article" date="2013" name="Proc. Natl. Acad. Sci. U.S.A.">
        <title>Improving the coverage of the cyanobacterial phylum using diversity-driven genome sequencing.</title>
        <authorList>
            <person name="Shih P.M."/>
            <person name="Wu D."/>
            <person name="Latifi A."/>
            <person name="Axen S.D."/>
            <person name="Fewer D.P."/>
            <person name="Talla E."/>
            <person name="Calteau A."/>
            <person name="Cai F."/>
            <person name="Tandeau de Marsac N."/>
            <person name="Rippka R."/>
            <person name="Herdman M."/>
            <person name="Sivonen K."/>
            <person name="Coursin T."/>
            <person name="Laurent T."/>
            <person name="Goodwin L."/>
            <person name="Nolan M."/>
            <person name="Davenport K.W."/>
            <person name="Han C.S."/>
            <person name="Rubin E.M."/>
            <person name="Eisen J.A."/>
            <person name="Woyke T."/>
            <person name="Gugger M."/>
            <person name="Kerfeld C.A."/>
        </authorList>
    </citation>
    <scope>NUCLEOTIDE SEQUENCE [LARGE SCALE GENOMIC DNA]</scope>
    <source>
        <strain evidence="2">ATCC 29371 / PCC 7437</strain>
    </source>
</reference>
<dbReference type="HOGENOM" id="CLU_045011_16_1_3"/>
<gene>
    <name evidence="1" type="ordered locus">Sta7437_3991</name>
</gene>
<protein>
    <submittedName>
        <fullName evidence="1">HAD-superfamily hydrolase, subfamily IA, variant 3</fullName>
    </submittedName>
</protein>
<dbReference type="PANTHER" id="PTHR43434:SF1">
    <property type="entry name" value="PHOSPHOGLYCOLATE PHOSPHATASE"/>
    <property type="match status" value="1"/>
</dbReference>
<dbReference type="SFLD" id="SFLDS00003">
    <property type="entry name" value="Haloacid_Dehalogenase"/>
    <property type="match status" value="1"/>
</dbReference>
<dbReference type="Gene3D" id="3.40.50.1000">
    <property type="entry name" value="HAD superfamily/HAD-like"/>
    <property type="match status" value="1"/>
</dbReference>
<dbReference type="AlphaFoldDB" id="K9XY60"/>
<dbReference type="Pfam" id="PF00702">
    <property type="entry name" value="Hydrolase"/>
    <property type="match status" value="1"/>
</dbReference>
<keyword evidence="1" id="KW-0378">Hydrolase</keyword>
<dbReference type="GO" id="GO:0008967">
    <property type="term" value="F:phosphoglycolate phosphatase activity"/>
    <property type="evidence" value="ECO:0007669"/>
    <property type="project" value="TreeGrafter"/>
</dbReference>
<dbReference type="PANTHER" id="PTHR43434">
    <property type="entry name" value="PHOSPHOGLYCOLATE PHOSPHATASE"/>
    <property type="match status" value="1"/>
</dbReference>
<evidence type="ECO:0000313" key="1">
    <source>
        <dbReference type="EMBL" id="AFZ37473.1"/>
    </source>
</evidence>
<dbReference type="InterPro" id="IPR023214">
    <property type="entry name" value="HAD_sf"/>
</dbReference>
<dbReference type="PRINTS" id="PR00413">
    <property type="entry name" value="HADHALOGNASE"/>
</dbReference>
<dbReference type="KEGG" id="scs:Sta7437_3991"/>
<dbReference type="InterPro" id="IPR036412">
    <property type="entry name" value="HAD-like_sf"/>
</dbReference>
<dbReference type="SUPFAM" id="SSF56784">
    <property type="entry name" value="HAD-like"/>
    <property type="match status" value="1"/>
</dbReference>
<dbReference type="InterPro" id="IPR023198">
    <property type="entry name" value="PGP-like_dom2"/>
</dbReference>
<dbReference type="SFLD" id="SFLDG01129">
    <property type="entry name" value="C1.5:_HAD__Beta-PGM__Phosphata"/>
    <property type="match status" value="1"/>
</dbReference>
<dbReference type="GO" id="GO:0006281">
    <property type="term" value="P:DNA repair"/>
    <property type="evidence" value="ECO:0007669"/>
    <property type="project" value="TreeGrafter"/>
</dbReference>
<dbReference type="OrthoDB" id="9797743at2"/>